<dbReference type="InterPro" id="IPR015915">
    <property type="entry name" value="Kelch-typ_b-propeller"/>
</dbReference>
<dbReference type="SUPFAM" id="SSF81383">
    <property type="entry name" value="F-box domain"/>
    <property type="match status" value="1"/>
</dbReference>
<dbReference type="OrthoDB" id="1033057at2759"/>
<dbReference type="InterPro" id="IPR017451">
    <property type="entry name" value="F-box-assoc_interact_dom"/>
</dbReference>
<reference evidence="3 4" key="1">
    <citation type="submission" date="2020-02" db="EMBL/GenBank/DDBJ databases">
        <authorList>
            <person name="Ma Q."/>
            <person name="Huang Y."/>
            <person name="Song X."/>
            <person name="Pei D."/>
        </authorList>
    </citation>
    <scope>NUCLEOTIDE SEQUENCE [LARGE SCALE GENOMIC DNA]</scope>
    <source>
        <strain evidence="3">Sxm20200214</strain>
        <tissue evidence="3">Leaf</tissue>
    </source>
</reference>
<evidence type="ECO:0000256" key="1">
    <source>
        <dbReference type="SAM" id="MobiDB-lite"/>
    </source>
</evidence>
<dbReference type="InterPro" id="IPR013187">
    <property type="entry name" value="F-box-assoc_dom_typ3"/>
</dbReference>
<dbReference type="AlphaFoldDB" id="A0A8X8B567"/>
<dbReference type="PANTHER" id="PTHR31111:SF94">
    <property type="entry name" value="E3 UBIQUITIN-PROTEIN LIGASE SGIP1"/>
    <property type="match status" value="1"/>
</dbReference>
<name>A0A8X8B567_BRACI</name>
<dbReference type="Pfam" id="PF08268">
    <property type="entry name" value="FBA_3"/>
    <property type="match status" value="1"/>
</dbReference>
<evidence type="ECO:0000313" key="4">
    <source>
        <dbReference type="Proteomes" id="UP000886595"/>
    </source>
</evidence>
<accession>A0A8X8B567</accession>
<organism evidence="3 4">
    <name type="scientific">Brassica carinata</name>
    <name type="common">Ethiopian mustard</name>
    <name type="synonym">Abyssinian cabbage</name>
    <dbReference type="NCBI Taxonomy" id="52824"/>
    <lineage>
        <taxon>Eukaryota</taxon>
        <taxon>Viridiplantae</taxon>
        <taxon>Streptophyta</taxon>
        <taxon>Embryophyta</taxon>
        <taxon>Tracheophyta</taxon>
        <taxon>Spermatophyta</taxon>
        <taxon>Magnoliopsida</taxon>
        <taxon>eudicotyledons</taxon>
        <taxon>Gunneridae</taxon>
        <taxon>Pentapetalae</taxon>
        <taxon>rosids</taxon>
        <taxon>malvids</taxon>
        <taxon>Brassicales</taxon>
        <taxon>Brassicaceae</taxon>
        <taxon>Brassiceae</taxon>
        <taxon>Brassica</taxon>
    </lineage>
</organism>
<evidence type="ECO:0000313" key="3">
    <source>
        <dbReference type="EMBL" id="KAG2321997.1"/>
    </source>
</evidence>
<sequence>MKTRRQDALTSSRRSTRAPPSVENAKTIPIDLFIEILLRLPAKSIARCRCVSKSWAYILRRTCFTELFLTRSRSRPQILFSCRKNGELFFFSTPHVQNPERSSRVAASYHMKFPFDDRSYYQGCFVPVNGLVCLPHLLESKKRVPMICNPSTGQSFVLPKVRTKGCDMVYSYLVYDPVGKEFKLFSMTARVYGSCEEHQVLTLGTRKLSWRMIECSVSVRYAQFNGICIDGVLYYIGALNGPPWGHGIVCFDVRSEKFKFVNKAEDMELWSGTTLVNYKGKLGVLLSFGYITQDSEYFELWVLIDAEKHEWSKHVCVLPPLWKNIVSDTMLEFVGMTSRGEIVMSTCYLSNPFYVYYYNIEDNTITRVEVQGMEAFMKDNTVTSIESQGMDAFVYCRVHISLSHVEDVKLM</sequence>
<dbReference type="Gene3D" id="1.20.1280.50">
    <property type="match status" value="1"/>
</dbReference>
<dbReference type="InterPro" id="IPR036047">
    <property type="entry name" value="F-box-like_dom_sf"/>
</dbReference>
<dbReference type="InterPro" id="IPR001810">
    <property type="entry name" value="F-box_dom"/>
</dbReference>
<gene>
    <name evidence="3" type="ORF">Bca52824_015210</name>
</gene>
<feature type="region of interest" description="Disordered" evidence="1">
    <location>
        <begin position="1"/>
        <end position="22"/>
    </location>
</feature>
<evidence type="ECO:0000259" key="2">
    <source>
        <dbReference type="SMART" id="SM00256"/>
    </source>
</evidence>
<dbReference type="SMART" id="SM00256">
    <property type="entry name" value="FBOX"/>
    <property type="match status" value="1"/>
</dbReference>
<protein>
    <recommendedName>
        <fullName evidence="2">F-box domain-containing protein</fullName>
    </recommendedName>
</protein>
<dbReference type="EMBL" id="JAAMPC010000003">
    <property type="protein sequence ID" value="KAG2321997.1"/>
    <property type="molecule type" value="Genomic_DNA"/>
</dbReference>
<dbReference type="CDD" id="cd22157">
    <property type="entry name" value="F-box_AtFBW1-like"/>
    <property type="match status" value="1"/>
</dbReference>
<keyword evidence="4" id="KW-1185">Reference proteome</keyword>
<dbReference type="PANTHER" id="PTHR31111">
    <property type="entry name" value="BNAA05G37150D PROTEIN-RELATED"/>
    <property type="match status" value="1"/>
</dbReference>
<dbReference type="SUPFAM" id="SSF117281">
    <property type="entry name" value="Kelch motif"/>
    <property type="match status" value="1"/>
</dbReference>
<feature type="domain" description="F-box" evidence="2">
    <location>
        <begin position="28"/>
        <end position="68"/>
    </location>
</feature>
<dbReference type="Pfam" id="PF00646">
    <property type="entry name" value="F-box"/>
    <property type="match status" value="1"/>
</dbReference>
<comment type="caution">
    <text evidence="3">The sequence shown here is derived from an EMBL/GenBank/DDBJ whole genome shotgun (WGS) entry which is preliminary data.</text>
</comment>
<dbReference type="Proteomes" id="UP000886595">
    <property type="component" value="Unassembled WGS sequence"/>
</dbReference>
<dbReference type="NCBIfam" id="TIGR01640">
    <property type="entry name" value="F_box_assoc_1"/>
    <property type="match status" value="1"/>
</dbReference>
<proteinExistence type="predicted"/>